<keyword evidence="9" id="KW-0560">Oxidoreductase</keyword>
<dbReference type="InterPro" id="IPR007173">
    <property type="entry name" value="ALO_C"/>
</dbReference>
<dbReference type="Gene3D" id="3.30.465.10">
    <property type="match status" value="1"/>
</dbReference>
<dbReference type="InterPro" id="IPR016166">
    <property type="entry name" value="FAD-bd_PCMH"/>
</dbReference>
<dbReference type="FunFam" id="3.30.465.10:FF:000033">
    <property type="entry name" value="L-gulonolactone oxidase 5"/>
    <property type="match status" value="1"/>
</dbReference>
<comment type="cofactor">
    <cofactor evidence="1">
        <name>FAD</name>
        <dbReference type="ChEBI" id="CHEBI:57692"/>
    </cofactor>
</comment>
<dbReference type="Proteomes" id="UP001054252">
    <property type="component" value="Unassembled WGS sequence"/>
</dbReference>
<dbReference type="Pfam" id="PF01565">
    <property type="entry name" value="FAD_binding_4"/>
    <property type="match status" value="1"/>
</dbReference>
<dbReference type="EMBL" id="BPVZ01000001">
    <property type="protein sequence ID" value="GKU85969.1"/>
    <property type="molecule type" value="Genomic_DNA"/>
</dbReference>
<evidence type="ECO:0000256" key="11">
    <source>
        <dbReference type="SAM" id="SignalP"/>
    </source>
</evidence>
<evidence type="ECO:0000256" key="10">
    <source>
        <dbReference type="ARBA" id="ARBA00048083"/>
    </source>
</evidence>
<dbReference type="PANTHER" id="PTHR13878">
    <property type="entry name" value="GULONOLACTONE OXIDASE"/>
    <property type="match status" value="1"/>
</dbReference>
<evidence type="ECO:0000256" key="2">
    <source>
        <dbReference type="ARBA" id="ARBA00005147"/>
    </source>
</evidence>
<dbReference type="FunFam" id="3.30.70.2520:FF:000003">
    <property type="entry name" value="L-gulonolactone oxidase 2"/>
    <property type="match status" value="1"/>
</dbReference>
<evidence type="ECO:0000256" key="6">
    <source>
        <dbReference type="ARBA" id="ARBA00022644"/>
    </source>
</evidence>
<dbReference type="AlphaFoldDB" id="A0AAV5HJ83"/>
<reference evidence="13 14" key="1">
    <citation type="journal article" date="2021" name="Commun. Biol.">
        <title>The genome of Shorea leprosula (Dipterocarpaceae) highlights the ecological relevance of drought in aseasonal tropical rainforests.</title>
        <authorList>
            <person name="Ng K.K.S."/>
            <person name="Kobayashi M.J."/>
            <person name="Fawcett J.A."/>
            <person name="Hatakeyama M."/>
            <person name="Paape T."/>
            <person name="Ng C.H."/>
            <person name="Ang C.C."/>
            <person name="Tnah L.H."/>
            <person name="Lee C.T."/>
            <person name="Nishiyama T."/>
            <person name="Sese J."/>
            <person name="O'Brien M.J."/>
            <person name="Copetti D."/>
            <person name="Mohd Noor M.I."/>
            <person name="Ong R.C."/>
            <person name="Putra M."/>
            <person name="Sireger I.Z."/>
            <person name="Indrioko S."/>
            <person name="Kosugi Y."/>
            <person name="Izuno A."/>
            <person name="Isagi Y."/>
            <person name="Lee S.L."/>
            <person name="Shimizu K.K."/>
        </authorList>
    </citation>
    <scope>NUCLEOTIDE SEQUENCE [LARGE SCALE GENOMIC DNA]</scope>
    <source>
        <strain evidence="13">214</strain>
    </source>
</reference>
<dbReference type="PROSITE" id="PS51387">
    <property type="entry name" value="FAD_PCMH"/>
    <property type="match status" value="1"/>
</dbReference>
<dbReference type="InterPro" id="IPR036318">
    <property type="entry name" value="FAD-bd_PCMH-like_sf"/>
</dbReference>
<feature type="chain" id="PRO_5043708432" description="L-gulonolactone oxidase" evidence="11">
    <location>
        <begin position="23"/>
        <end position="564"/>
    </location>
</feature>
<name>A0AAV5HJ83_9ROSI</name>
<evidence type="ECO:0000256" key="9">
    <source>
        <dbReference type="ARBA" id="ARBA00023002"/>
    </source>
</evidence>
<evidence type="ECO:0000259" key="12">
    <source>
        <dbReference type="PROSITE" id="PS51387"/>
    </source>
</evidence>
<keyword evidence="14" id="KW-1185">Reference proteome</keyword>
<dbReference type="SUPFAM" id="SSF56176">
    <property type="entry name" value="FAD-binding/transporter-associated domain-like"/>
    <property type="match status" value="1"/>
</dbReference>
<protein>
    <recommendedName>
        <fullName evidence="4">L-gulonolactone oxidase</fullName>
        <ecNumber evidence="4">1.1.3.8</ecNumber>
    </recommendedName>
</protein>
<keyword evidence="7 11" id="KW-0732">Signal</keyword>
<evidence type="ECO:0000256" key="8">
    <source>
        <dbReference type="ARBA" id="ARBA00022827"/>
    </source>
</evidence>
<dbReference type="Pfam" id="PF04030">
    <property type="entry name" value="ALO"/>
    <property type="match status" value="1"/>
</dbReference>
<organism evidence="13 14">
    <name type="scientific">Rubroshorea leprosula</name>
    <dbReference type="NCBI Taxonomy" id="152421"/>
    <lineage>
        <taxon>Eukaryota</taxon>
        <taxon>Viridiplantae</taxon>
        <taxon>Streptophyta</taxon>
        <taxon>Embryophyta</taxon>
        <taxon>Tracheophyta</taxon>
        <taxon>Spermatophyta</taxon>
        <taxon>Magnoliopsida</taxon>
        <taxon>eudicotyledons</taxon>
        <taxon>Gunneridae</taxon>
        <taxon>Pentapetalae</taxon>
        <taxon>rosids</taxon>
        <taxon>malvids</taxon>
        <taxon>Malvales</taxon>
        <taxon>Dipterocarpaceae</taxon>
        <taxon>Rubroshorea</taxon>
    </lineage>
</organism>
<feature type="domain" description="FAD-binding PCMH-type" evidence="12">
    <location>
        <begin position="51"/>
        <end position="231"/>
    </location>
</feature>
<evidence type="ECO:0000256" key="1">
    <source>
        <dbReference type="ARBA" id="ARBA00001974"/>
    </source>
</evidence>
<dbReference type="NCBIfam" id="TIGR01677">
    <property type="entry name" value="pln_FAD_oxido"/>
    <property type="match status" value="1"/>
</dbReference>
<comment type="caution">
    <text evidence="13">The sequence shown here is derived from an EMBL/GenBank/DDBJ whole genome shotgun (WGS) entry which is preliminary data.</text>
</comment>
<dbReference type="GO" id="GO:0071949">
    <property type="term" value="F:FAD binding"/>
    <property type="evidence" value="ECO:0007669"/>
    <property type="project" value="InterPro"/>
</dbReference>
<evidence type="ECO:0000256" key="3">
    <source>
        <dbReference type="ARBA" id="ARBA00005466"/>
    </source>
</evidence>
<comment type="pathway">
    <text evidence="2">Cofactor biosynthesis; L-ascorbate biosynthesis.</text>
</comment>
<dbReference type="GO" id="GO:0003885">
    <property type="term" value="F:D-arabinono-1,4-lactone oxidase activity"/>
    <property type="evidence" value="ECO:0007669"/>
    <property type="project" value="InterPro"/>
</dbReference>
<keyword evidence="8" id="KW-0274">FAD</keyword>
<evidence type="ECO:0000313" key="13">
    <source>
        <dbReference type="EMBL" id="GKU85969.1"/>
    </source>
</evidence>
<dbReference type="EC" id="1.1.3.8" evidence="4"/>
<evidence type="ECO:0000256" key="7">
    <source>
        <dbReference type="ARBA" id="ARBA00022729"/>
    </source>
</evidence>
<feature type="signal peptide" evidence="11">
    <location>
        <begin position="1"/>
        <end position="22"/>
    </location>
</feature>
<dbReference type="PANTHER" id="PTHR13878:SF67">
    <property type="entry name" value="L-GULONOLACTONE OXIDASE 5"/>
    <property type="match status" value="1"/>
</dbReference>
<dbReference type="PROSITE" id="PS51257">
    <property type="entry name" value="PROKAR_LIPOPROTEIN"/>
    <property type="match status" value="1"/>
</dbReference>
<comment type="similarity">
    <text evidence="3">Belongs to the oxygen-dependent FAD-linked oxidoreductase family.</text>
</comment>
<dbReference type="PIRSF" id="PIRSF000136">
    <property type="entry name" value="LGO_GLO"/>
    <property type="match status" value="1"/>
</dbReference>
<dbReference type="InterPro" id="IPR050432">
    <property type="entry name" value="FAD-linked_Oxidoreductases_BP"/>
</dbReference>
<comment type="catalytic activity">
    <reaction evidence="10">
        <text>L-gulono-1,4-lactone + O2 = L-ascorbate + H2O2 + H(+)</text>
        <dbReference type="Rhea" id="RHEA:32363"/>
        <dbReference type="ChEBI" id="CHEBI:15378"/>
        <dbReference type="ChEBI" id="CHEBI:15379"/>
        <dbReference type="ChEBI" id="CHEBI:16240"/>
        <dbReference type="ChEBI" id="CHEBI:17587"/>
        <dbReference type="ChEBI" id="CHEBI:38290"/>
        <dbReference type="EC" id="1.1.3.8"/>
    </reaction>
</comment>
<evidence type="ECO:0000256" key="4">
    <source>
        <dbReference type="ARBA" id="ARBA00013121"/>
    </source>
</evidence>
<gene>
    <name evidence="13" type="ORF">SLEP1_g563</name>
</gene>
<dbReference type="InterPro" id="IPR010030">
    <property type="entry name" value="GULO_Plant"/>
</dbReference>
<evidence type="ECO:0000256" key="5">
    <source>
        <dbReference type="ARBA" id="ARBA00022630"/>
    </source>
</evidence>
<dbReference type="InterPro" id="IPR006094">
    <property type="entry name" value="Oxid_FAD_bind_N"/>
</dbReference>
<dbReference type="GO" id="GO:0050105">
    <property type="term" value="F:L-gulonolactone oxidase activity"/>
    <property type="evidence" value="ECO:0007669"/>
    <property type="project" value="UniProtKB-EC"/>
</dbReference>
<dbReference type="InterPro" id="IPR016169">
    <property type="entry name" value="FAD-bd_PCMH_sub2"/>
</dbReference>
<sequence length="564" mass="61455">MSSTRKLLRSNFLLILFIVASCSPPDDPVKCSSKDSDCTITNCYGMFPDRSTCRAGNVAYPGTEEEIGSIVSAATKAGKKMKVVTSFAHSIPKLACPDGVDGLLISTKYLNHVVNVDAAAMTMTVESGMALSQLIEEAAKAGLALPYAPYWSGSTIGGILSTGSHGSSLWGKGSAVHDYVIAMRIISPGGPDEGYAKIRILNESHEDLNAAKVSLGVLGVISQVTLKLEPMFKRSITYVKKIDMDLGDEAVSFGKQHEFADMSWYPSQRQVVYRVDDRVSLDVSGEGLYDFTGFRDTLSLVAESIRTTEETQESNGLDEMKCVSAGVTTTILGAIAYGLTNNGIIFTGYPVIGYQNRLQSSSSCVNSPENGLITACPWDPRIKGEFFHQTTFKISLSVVQSFIKDVQSLVALESKSLCGLELYNGILMRYVKASSAYLGSQEDALDFDITYYRSKDPLTPRLYEDILEEIEQMAVFKYGGLPHWGKNRNIAFDGVFKKYRNVTEFLKVKEAYDPSGILLSSSSVAASNVLNSSSSKRYILEGKELDFYMKKIQRKKGKGAGAAA</sequence>
<dbReference type="GO" id="GO:0016020">
    <property type="term" value="C:membrane"/>
    <property type="evidence" value="ECO:0007669"/>
    <property type="project" value="InterPro"/>
</dbReference>
<dbReference type="InterPro" id="IPR010031">
    <property type="entry name" value="FAD_lactone_oxidase-like"/>
</dbReference>
<dbReference type="Gene3D" id="3.30.70.2520">
    <property type="match status" value="1"/>
</dbReference>
<evidence type="ECO:0000313" key="14">
    <source>
        <dbReference type="Proteomes" id="UP001054252"/>
    </source>
</evidence>
<keyword evidence="6" id="KW-0060">Ascorbate biosynthesis</keyword>
<dbReference type="GO" id="GO:0019853">
    <property type="term" value="P:L-ascorbic acid biosynthetic process"/>
    <property type="evidence" value="ECO:0007669"/>
    <property type="project" value="UniProtKB-KW"/>
</dbReference>
<accession>A0AAV5HJ83</accession>
<keyword evidence="5" id="KW-0285">Flavoprotein</keyword>
<proteinExistence type="inferred from homology"/>